<evidence type="ECO:0000313" key="1">
    <source>
        <dbReference type="EMBL" id="PYF08399.1"/>
    </source>
</evidence>
<accession>A0A318U8S8</accession>
<gene>
    <name evidence="1" type="ORF">BJ095_102165</name>
</gene>
<dbReference type="Proteomes" id="UP000247416">
    <property type="component" value="Unassembled WGS sequence"/>
</dbReference>
<reference evidence="1 2" key="1">
    <citation type="submission" date="2018-06" db="EMBL/GenBank/DDBJ databases">
        <title>Genomic Encyclopedia of Archaeal and Bacterial Type Strains, Phase II (KMG-II): from individual species to whole genera.</title>
        <authorList>
            <person name="Goeker M."/>
        </authorList>
    </citation>
    <scope>NUCLEOTIDE SEQUENCE [LARGE SCALE GENOMIC DNA]</scope>
    <source>
        <strain evidence="1 2">KACC 16626</strain>
    </source>
</reference>
<sequence>MIVREEISRLKVRLKESKIDDVDLMLEAMLKHIGSGDAELRDALIYPTFMKMIDEELLTPKQVHYLFDSCLDDNHLFYKIGEENTDSVFTRSFSALVLVGLLYKDRDLKLLTDEKFRYVLSRSVAYLESELDTRGFVEVKGWAHSIAHGADLLVAVVKHPNFKIDESKRILKAIQNCLLKNATYINEEDERLVFIIEALFEKNVDESILLQWIHEILNDLEAIYSNEGFSNRYFRTKFNITNFLKSLYFIIGFKNEHSSIRELINRELKQLHHKMYG</sequence>
<dbReference type="RefSeq" id="WP_181417936.1">
    <property type="nucleotide sequence ID" value="NZ_CP085009.1"/>
</dbReference>
<evidence type="ECO:0000313" key="2">
    <source>
        <dbReference type="Proteomes" id="UP000247416"/>
    </source>
</evidence>
<dbReference type="AlphaFoldDB" id="A0A318U8S8"/>
<proteinExistence type="predicted"/>
<name>A0A318U8S8_9BACL</name>
<organism evidence="1 2">
    <name type="scientific">Ureibacillus chungkukjangi</name>
    <dbReference type="NCBI Taxonomy" id="1202712"/>
    <lineage>
        <taxon>Bacteria</taxon>
        <taxon>Bacillati</taxon>
        <taxon>Bacillota</taxon>
        <taxon>Bacilli</taxon>
        <taxon>Bacillales</taxon>
        <taxon>Caryophanaceae</taxon>
        <taxon>Ureibacillus</taxon>
    </lineage>
</organism>
<dbReference type="EMBL" id="QJTJ01000002">
    <property type="protein sequence ID" value="PYF08399.1"/>
    <property type="molecule type" value="Genomic_DNA"/>
</dbReference>
<comment type="caution">
    <text evidence="1">The sequence shown here is derived from an EMBL/GenBank/DDBJ whole genome shotgun (WGS) entry which is preliminary data.</text>
</comment>
<keyword evidence="2" id="KW-1185">Reference proteome</keyword>
<dbReference type="Pfam" id="PF10978">
    <property type="entry name" value="DUF2785"/>
    <property type="match status" value="1"/>
</dbReference>
<dbReference type="InterPro" id="IPR021247">
    <property type="entry name" value="DUF2785"/>
</dbReference>
<protein>
    <submittedName>
        <fullName evidence="1">Uncharacterized protein DUF2785</fullName>
    </submittedName>
</protein>